<evidence type="ECO:0000256" key="11">
    <source>
        <dbReference type="ARBA" id="ARBA00023098"/>
    </source>
</evidence>
<evidence type="ECO:0000256" key="5">
    <source>
        <dbReference type="ARBA" id="ARBA00022516"/>
    </source>
</evidence>
<evidence type="ECO:0000313" key="16">
    <source>
        <dbReference type="Proteomes" id="UP000521868"/>
    </source>
</evidence>
<keyword evidence="7 13" id="KW-0808">Transferase</keyword>
<evidence type="ECO:0000256" key="14">
    <source>
        <dbReference type="SAM" id="MobiDB-lite"/>
    </source>
</evidence>
<keyword evidence="16" id="KW-1185">Reference proteome</keyword>
<comment type="caution">
    <text evidence="15">The sequence shown here is derived from an EMBL/GenBank/DDBJ whole genome shotgun (WGS) entry which is preliminary data.</text>
</comment>
<comment type="similarity">
    <text evidence="13">Belongs to the LpxK family.</text>
</comment>
<evidence type="ECO:0000256" key="12">
    <source>
        <dbReference type="ARBA" id="ARBA00029757"/>
    </source>
</evidence>
<keyword evidence="8 13" id="KW-0547">Nucleotide-binding</keyword>
<dbReference type="GO" id="GO:0005524">
    <property type="term" value="F:ATP binding"/>
    <property type="evidence" value="ECO:0007669"/>
    <property type="project" value="UniProtKB-UniRule"/>
</dbReference>
<gene>
    <name evidence="13" type="primary">lpxK</name>
    <name evidence="15" type="ORF">RAMLITH_02640</name>
</gene>
<name>A0A7X6DCQ4_9BURK</name>
<feature type="region of interest" description="Disordered" evidence="14">
    <location>
        <begin position="86"/>
        <end position="109"/>
    </location>
</feature>
<comment type="catalytic activity">
    <reaction evidence="13">
        <text>a lipid A disaccharide + ATP = a lipid IVA + ADP + H(+)</text>
        <dbReference type="Rhea" id="RHEA:67840"/>
        <dbReference type="ChEBI" id="CHEBI:15378"/>
        <dbReference type="ChEBI" id="CHEBI:30616"/>
        <dbReference type="ChEBI" id="CHEBI:176343"/>
        <dbReference type="ChEBI" id="CHEBI:176425"/>
        <dbReference type="ChEBI" id="CHEBI:456216"/>
        <dbReference type="EC" id="2.7.1.130"/>
    </reaction>
</comment>
<dbReference type="EC" id="2.7.1.130" evidence="3 13"/>
<keyword evidence="5 13" id="KW-0444">Lipid biosynthesis</keyword>
<dbReference type="GO" id="GO:0009244">
    <property type="term" value="P:lipopolysaccharide core region biosynthetic process"/>
    <property type="evidence" value="ECO:0007669"/>
    <property type="project" value="TreeGrafter"/>
</dbReference>
<evidence type="ECO:0000256" key="1">
    <source>
        <dbReference type="ARBA" id="ARBA00002274"/>
    </source>
</evidence>
<dbReference type="GO" id="GO:0009245">
    <property type="term" value="P:lipid A biosynthetic process"/>
    <property type="evidence" value="ECO:0007669"/>
    <property type="project" value="UniProtKB-UniRule"/>
</dbReference>
<evidence type="ECO:0000256" key="13">
    <source>
        <dbReference type="HAMAP-Rule" id="MF_00409"/>
    </source>
</evidence>
<protein>
    <recommendedName>
        <fullName evidence="4 13">Tetraacyldisaccharide 4'-kinase</fullName>
        <ecNumber evidence="3 13">2.7.1.130</ecNumber>
    </recommendedName>
    <alternativeName>
        <fullName evidence="12 13">Lipid A 4'-kinase</fullName>
    </alternativeName>
</protein>
<dbReference type="EMBL" id="VTOX01000001">
    <property type="protein sequence ID" value="NKE64708.1"/>
    <property type="molecule type" value="Genomic_DNA"/>
</dbReference>
<dbReference type="PANTHER" id="PTHR42724">
    <property type="entry name" value="TETRAACYLDISACCHARIDE 4'-KINASE"/>
    <property type="match status" value="1"/>
</dbReference>
<evidence type="ECO:0000256" key="8">
    <source>
        <dbReference type="ARBA" id="ARBA00022741"/>
    </source>
</evidence>
<dbReference type="GO" id="GO:0005886">
    <property type="term" value="C:plasma membrane"/>
    <property type="evidence" value="ECO:0007669"/>
    <property type="project" value="TreeGrafter"/>
</dbReference>
<dbReference type="InterPro" id="IPR027417">
    <property type="entry name" value="P-loop_NTPase"/>
</dbReference>
<feature type="binding site" evidence="13">
    <location>
        <begin position="58"/>
        <end position="65"/>
    </location>
    <ligand>
        <name>ATP</name>
        <dbReference type="ChEBI" id="CHEBI:30616"/>
    </ligand>
</feature>
<keyword evidence="9 13" id="KW-0418">Kinase</keyword>
<sequence>MAGALQRAWLQRGPLALLLWPVSLVFGALAAARHLAYRSGLLRSEAVAVPVVVVGNVVAGGAGKTPVVIALVRHLQARGLQPGVISRGHGRRGRDCREVHPDADPAETGDEPLLIARSTRAPVFVAPSRIEAARALLAAHPGCRVIVSDDGLQHARLRRDVEICVFDDRGPGNGWLLPAGPLREPWPRPVDMVVRTAGAAVPGFEVQRQLAPAARRSDGAELPLAALAGRPLTALAGVGRPEAFFAMLRSRGLQLDRCLALPDHAALDTLPAGLERRELVCTEKDAVKLWRLRPDAWAVPLLVELEPAFWPAFDRLLDAKLSFPHGSETS</sequence>
<keyword evidence="6 13" id="KW-0441">Lipid A biosynthesis</keyword>
<dbReference type="InterPro" id="IPR003758">
    <property type="entry name" value="LpxK"/>
</dbReference>
<reference evidence="15 16" key="1">
    <citation type="journal article" date="2020" name="Nature">
        <title>Bacterial chemolithoautotrophy via manganese oxidation.</title>
        <authorList>
            <person name="Yu H."/>
            <person name="Leadbetter J.R."/>
        </authorList>
    </citation>
    <scope>NUCLEOTIDE SEQUENCE [LARGE SCALE GENOMIC DNA]</scope>
    <source>
        <strain evidence="15 16">RBP-1</strain>
    </source>
</reference>
<evidence type="ECO:0000256" key="3">
    <source>
        <dbReference type="ARBA" id="ARBA00012071"/>
    </source>
</evidence>
<dbReference type="PANTHER" id="PTHR42724:SF1">
    <property type="entry name" value="TETRAACYLDISACCHARIDE 4'-KINASE, MITOCHONDRIAL-RELATED"/>
    <property type="match status" value="1"/>
</dbReference>
<evidence type="ECO:0000256" key="10">
    <source>
        <dbReference type="ARBA" id="ARBA00022840"/>
    </source>
</evidence>
<keyword evidence="11 13" id="KW-0443">Lipid metabolism</keyword>
<comment type="pathway">
    <text evidence="2 13">Glycolipid biosynthesis; lipid IV(A) biosynthesis; lipid IV(A) from (3R)-3-hydroxytetradecanoyl-[acyl-carrier-protein] and UDP-N-acetyl-alpha-D-glucosamine: step 6/6.</text>
</comment>
<accession>A0A7X6DCQ4</accession>
<evidence type="ECO:0000313" key="15">
    <source>
        <dbReference type="EMBL" id="NKE64708.1"/>
    </source>
</evidence>
<evidence type="ECO:0000256" key="4">
    <source>
        <dbReference type="ARBA" id="ARBA00016436"/>
    </source>
</evidence>
<evidence type="ECO:0000256" key="7">
    <source>
        <dbReference type="ARBA" id="ARBA00022679"/>
    </source>
</evidence>
<feature type="compositionally biased region" description="Basic and acidic residues" evidence="14">
    <location>
        <begin position="93"/>
        <end position="103"/>
    </location>
</feature>
<comment type="function">
    <text evidence="1 13">Transfers the gamma-phosphate of ATP to the 4'-position of a tetraacyldisaccharide 1-phosphate intermediate (termed DS-1-P) to form tetraacyldisaccharide 1,4'-bis-phosphate (lipid IVA).</text>
</comment>
<dbReference type="Proteomes" id="UP000521868">
    <property type="component" value="Unassembled WGS sequence"/>
</dbReference>
<dbReference type="Pfam" id="PF02606">
    <property type="entry name" value="LpxK"/>
    <property type="match status" value="1"/>
</dbReference>
<evidence type="ECO:0000256" key="6">
    <source>
        <dbReference type="ARBA" id="ARBA00022556"/>
    </source>
</evidence>
<dbReference type="NCBIfam" id="TIGR00682">
    <property type="entry name" value="lpxK"/>
    <property type="match status" value="1"/>
</dbReference>
<dbReference type="AlphaFoldDB" id="A0A7X6DCQ4"/>
<dbReference type="HAMAP" id="MF_00409">
    <property type="entry name" value="LpxK"/>
    <property type="match status" value="1"/>
</dbReference>
<dbReference type="UniPathway" id="UPA00359">
    <property type="reaction ID" value="UER00482"/>
</dbReference>
<dbReference type="RefSeq" id="WP_168105776.1">
    <property type="nucleotide sequence ID" value="NZ_VTOX01000001.1"/>
</dbReference>
<proteinExistence type="inferred from homology"/>
<evidence type="ECO:0000256" key="2">
    <source>
        <dbReference type="ARBA" id="ARBA00004870"/>
    </source>
</evidence>
<organism evidence="15 16">
    <name type="scientific">Ramlibacter lithotrophicus</name>
    <dbReference type="NCBI Taxonomy" id="2606681"/>
    <lineage>
        <taxon>Bacteria</taxon>
        <taxon>Pseudomonadati</taxon>
        <taxon>Pseudomonadota</taxon>
        <taxon>Betaproteobacteria</taxon>
        <taxon>Burkholderiales</taxon>
        <taxon>Comamonadaceae</taxon>
        <taxon>Ramlibacter</taxon>
    </lineage>
</organism>
<dbReference type="SUPFAM" id="SSF52540">
    <property type="entry name" value="P-loop containing nucleoside triphosphate hydrolases"/>
    <property type="match status" value="1"/>
</dbReference>
<evidence type="ECO:0000256" key="9">
    <source>
        <dbReference type="ARBA" id="ARBA00022777"/>
    </source>
</evidence>
<keyword evidence="10 13" id="KW-0067">ATP-binding</keyword>
<dbReference type="GO" id="GO:0009029">
    <property type="term" value="F:lipid-A 4'-kinase activity"/>
    <property type="evidence" value="ECO:0007669"/>
    <property type="project" value="UniProtKB-UniRule"/>
</dbReference>